<dbReference type="RefSeq" id="WP_345267200.1">
    <property type="nucleotide sequence ID" value="NZ_BAABIM010000003.1"/>
</dbReference>
<feature type="transmembrane region" description="Helical" evidence="1">
    <location>
        <begin position="223"/>
        <end position="244"/>
    </location>
</feature>
<sequence>MAVLPAGRASGGPGSRIGHAAISLLDAVLAAFAQLGSFATFAATTLGAVPATLRLYPREVLRQLKDIAWGSGAIIVGGGTVGVMVLLSLSAGTSLGIEGFNGLELVGLAPLTGFVSASANTRELAPLVAALALGAQVGCRFTAQLGSMRIHEEVDALEVMAVRPMRYLVATRVLACMAGILPLYLIGLIGSYIASQVSVVVLFGQSPGQYDHYFSTFIQGRDVLLSVVKILVFALAIALIHCWYGLRVSGGPQAVGEATGAGIRASIVVVVVLDMVMTLIFWGGDPGFRVSG</sequence>
<keyword evidence="1" id="KW-1133">Transmembrane helix</keyword>
<dbReference type="InterPro" id="IPR030802">
    <property type="entry name" value="Permease_MalE"/>
</dbReference>
<feature type="transmembrane region" description="Helical" evidence="1">
    <location>
        <begin position="265"/>
        <end position="284"/>
    </location>
</feature>
<protein>
    <submittedName>
        <fullName evidence="2">ABC transporter permease</fullName>
    </submittedName>
</protein>
<keyword evidence="1" id="KW-0812">Transmembrane</keyword>
<proteinExistence type="predicted"/>
<evidence type="ECO:0000313" key="3">
    <source>
        <dbReference type="Proteomes" id="UP001500621"/>
    </source>
</evidence>
<dbReference type="EMBL" id="BAABIM010000003">
    <property type="protein sequence ID" value="GAA4689758.1"/>
    <property type="molecule type" value="Genomic_DNA"/>
</dbReference>
<dbReference type="PANTHER" id="PTHR30188:SF13">
    <property type="entry name" value="CONSERVED HYPOTHETICAL INTEGRAL MEMBRANE PROTEIN YRBE3B"/>
    <property type="match status" value="1"/>
</dbReference>
<keyword evidence="1" id="KW-0472">Membrane</keyword>
<evidence type="ECO:0000256" key="1">
    <source>
        <dbReference type="SAM" id="Phobius"/>
    </source>
</evidence>
<dbReference type="Proteomes" id="UP001500621">
    <property type="component" value="Unassembled WGS sequence"/>
</dbReference>
<comment type="caution">
    <text evidence="2">The sequence shown here is derived from an EMBL/GenBank/DDBJ whole genome shotgun (WGS) entry which is preliminary data.</text>
</comment>
<feature type="transmembrane region" description="Helical" evidence="1">
    <location>
        <begin position="67"/>
        <end position="89"/>
    </location>
</feature>
<feature type="transmembrane region" description="Helical" evidence="1">
    <location>
        <begin position="173"/>
        <end position="203"/>
    </location>
</feature>
<dbReference type="PANTHER" id="PTHR30188">
    <property type="entry name" value="ABC TRANSPORTER PERMEASE PROTEIN-RELATED"/>
    <property type="match status" value="1"/>
</dbReference>
<accession>A0ABP8WH95</accession>
<reference evidence="3" key="1">
    <citation type="journal article" date="2019" name="Int. J. Syst. Evol. Microbiol.">
        <title>The Global Catalogue of Microorganisms (GCM) 10K type strain sequencing project: providing services to taxonomists for standard genome sequencing and annotation.</title>
        <authorList>
            <consortium name="The Broad Institute Genomics Platform"/>
            <consortium name="The Broad Institute Genome Sequencing Center for Infectious Disease"/>
            <person name="Wu L."/>
            <person name="Ma J."/>
        </authorList>
    </citation>
    <scope>NUCLEOTIDE SEQUENCE [LARGE SCALE GENOMIC DNA]</scope>
    <source>
        <strain evidence="3">JCM 18127</strain>
    </source>
</reference>
<name>A0ABP8WH95_9ACTN</name>
<feature type="transmembrane region" description="Helical" evidence="1">
    <location>
        <begin position="20"/>
        <end position="46"/>
    </location>
</feature>
<dbReference type="Pfam" id="PF02405">
    <property type="entry name" value="MlaE"/>
    <property type="match status" value="1"/>
</dbReference>
<organism evidence="2 3">
    <name type="scientific">Nocardioides nanhaiensis</name>
    <dbReference type="NCBI Taxonomy" id="1476871"/>
    <lineage>
        <taxon>Bacteria</taxon>
        <taxon>Bacillati</taxon>
        <taxon>Actinomycetota</taxon>
        <taxon>Actinomycetes</taxon>
        <taxon>Propionibacteriales</taxon>
        <taxon>Nocardioidaceae</taxon>
        <taxon>Nocardioides</taxon>
    </lineage>
</organism>
<evidence type="ECO:0000313" key="2">
    <source>
        <dbReference type="EMBL" id="GAA4689758.1"/>
    </source>
</evidence>
<keyword evidence="3" id="KW-1185">Reference proteome</keyword>
<gene>
    <name evidence="2" type="ORF">GCM10023226_29560</name>
</gene>